<dbReference type="PANTHER" id="PTHR22775">
    <property type="entry name" value="SORTING NEXIN"/>
    <property type="match status" value="1"/>
</dbReference>
<dbReference type="Proteomes" id="UP000076871">
    <property type="component" value="Unassembled WGS sequence"/>
</dbReference>
<proteinExistence type="predicted"/>
<gene>
    <name evidence="4" type="ORF">LAESUDRAFT_626275</name>
    <name evidence="3" type="ORF">LAESUDRAFT_627358</name>
</gene>
<feature type="non-terminal residue" evidence="4">
    <location>
        <position position="1"/>
    </location>
</feature>
<evidence type="ECO:0000313" key="4">
    <source>
        <dbReference type="EMBL" id="KZS99565.1"/>
    </source>
</evidence>
<dbReference type="GO" id="GO:0035091">
    <property type="term" value="F:phosphatidylinositol binding"/>
    <property type="evidence" value="ECO:0007669"/>
    <property type="project" value="TreeGrafter"/>
</dbReference>
<evidence type="ECO:0000313" key="5">
    <source>
        <dbReference type="Proteomes" id="UP000076871"/>
    </source>
</evidence>
<dbReference type="Pfam" id="PF02194">
    <property type="entry name" value="PXA"/>
    <property type="match status" value="1"/>
</dbReference>
<keyword evidence="1" id="KW-0472">Membrane</keyword>
<dbReference type="GeneID" id="63820373"/>
<dbReference type="AlphaFoldDB" id="A0A165ASB2"/>
<dbReference type="RefSeq" id="XP_040757306.1">
    <property type="nucleotide sequence ID" value="XM_040903342.1"/>
</dbReference>
<accession>A0A165ASB2</accession>
<evidence type="ECO:0000259" key="2">
    <source>
        <dbReference type="PROSITE" id="PS51207"/>
    </source>
</evidence>
<feature type="domain" description="PXA" evidence="2">
    <location>
        <begin position="27"/>
        <end position="206"/>
    </location>
</feature>
<keyword evidence="5" id="KW-1185">Reference proteome</keyword>
<dbReference type="OrthoDB" id="5582218at2759"/>
<sequence>SLPRRLLFPQLPADAELPPLLVSPSATPALNAELYEFIALALRAYVNPWWTKITRYDKEFLPTITRIFTAVIRALETRLVSIDLAPLFFRDLPALVTQHYVDFRNAKSKLHTSYASGGAATLPQLFHHLQPHMAVNSDGQISDVYVRQAIDHILKACLPQEDYESEAERYIVREIVLSVLLRNVLPCVTQPWFIQKLMLNNLVSERHEAKFPEVSRFTFVPRNTFSLQSLAIYFFSTVQTISGACLALIHAYRQARDTIRKVNQS</sequence>
<keyword evidence="1" id="KW-0812">Transmembrane</keyword>
<dbReference type="EMBL" id="KV427782">
    <property type="protein sequence ID" value="KZS99565.1"/>
    <property type="molecule type" value="Genomic_DNA"/>
</dbReference>
<dbReference type="SMART" id="SM00313">
    <property type="entry name" value="PXA"/>
    <property type="match status" value="1"/>
</dbReference>
<name>A0A165ASB2_9APHY</name>
<organism evidence="4 5">
    <name type="scientific">Laetiporus sulphureus 93-53</name>
    <dbReference type="NCBI Taxonomy" id="1314785"/>
    <lineage>
        <taxon>Eukaryota</taxon>
        <taxon>Fungi</taxon>
        <taxon>Dikarya</taxon>
        <taxon>Basidiomycota</taxon>
        <taxon>Agaricomycotina</taxon>
        <taxon>Agaricomycetes</taxon>
        <taxon>Polyporales</taxon>
        <taxon>Laetiporus</taxon>
    </lineage>
</organism>
<dbReference type="InterPro" id="IPR003114">
    <property type="entry name" value="Phox_assoc"/>
</dbReference>
<evidence type="ECO:0000256" key="1">
    <source>
        <dbReference type="SAM" id="Phobius"/>
    </source>
</evidence>
<feature type="transmembrane region" description="Helical" evidence="1">
    <location>
        <begin position="230"/>
        <end position="252"/>
    </location>
</feature>
<reference evidence="4 5" key="1">
    <citation type="journal article" date="2016" name="Mol. Biol. Evol.">
        <title>Comparative Genomics of Early-Diverging Mushroom-Forming Fungi Provides Insights into the Origins of Lignocellulose Decay Capabilities.</title>
        <authorList>
            <person name="Nagy L.G."/>
            <person name="Riley R."/>
            <person name="Tritt A."/>
            <person name="Adam C."/>
            <person name="Daum C."/>
            <person name="Floudas D."/>
            <person name="Sun H."/>
            <person name="Yadav J.S."/>
            <person name="Pangilinan J."/>
            <person name="Larsson K.H."/>
            <person name="Matsuura K."/>
            <person name="Barry K."/>
            <person name="Labutti K."/>
            <person name="Kuo R."/>
            <person name="Ohm R.A."/>
            <person name="Bhattacharya S.S."/>
            <person name="Shirouzu T."/>
            <person name="Yoshinaga Y."/>
            <person name="Martin F.M."/>
            <person name="Grigoriev I.V."/>
            <person name="Hibbett D.S."/>
        </authorList>
    </citation>
    <scope>NUCLEOTIDE SEQUENCE [LARGE SCALE GENOMIC DNA]</scope>
    <source>
        <strain evidence="4 5">93-53</strain>
    </source>
</reference>
<keyword evidence="1" id="KW-1133">Transmembrane helix</keyword>
<evidence type="ECO:0000313" key="3">
    <source>
        <dbReference type="EMBL" id="KZS99535.1"/>
    </source>
</evidence>
<feature type="non-terminal residue" evidence="4">
    <location>
        <position position="265"/>
    </location>
</feature>
<dbReference type="PROSITE" id="PS51207">
    <property type="entry name" value="PXA"/>
    <property type="match status" value="1"/>
</dbReference>
<protein>
    <recommendedName>
        <fullName evidence="2">PXA domain-containing protein</fullName>
    </recommendedName>
</protein>
<dbReference type="PANTHER" id="PTHR22775:SF3">
    <property type="entry name" value="SORTING NEXIN-13"/>
    <property type="match status" value="1"/>
</dbReference>
<dbReference type="EMBL" id="KV427800">
    <property type="protein sequence ID" value="KZS99535.1"/>
    <property type="molecule type" value="Genomic_DNA"/>
</dbReference>
<dbReference type="STRING" id="1314785.A0A165ASB2"/>